<name>A0A4R3MGS8_9HYPH</name>
<dbReference type="InterPro" id="IPR002346">
    <property type="entry name" value="Mopterin_DH_FAD-bd"/>
</dbReference>
<comment type="caution">
    <text evidence="5">The sequence shown here is derived from an EMBL/GenBank/DDBJ whole genome shotgun (WGS) entry which is preliminary data.</text>
</comment>
<dbReference type="SMART" id="SM01092">
    <property type="entry name" value="CO_deh_flav_C"/>
    <property type="match status" value="1"/>
</dbReference>
<evidence type="ECO:0000259" key="4">
    <source>
        <dbReference type="PROSITE" id="PS51387"/>
    </source>
</evidence>
<keyword evidence="3" id="KW-0560">Oxidoreductase</keyword>
<evidence type="ECO:0000313" key="6">
    <source>
        <dbReference type="Proteomes" id="UP000295678"/>
    </source>
</evidence>
<dbReference type="FunFam" id="3.30.465.10:FF:000017">
    <property type="entry name" value="Xanthine dehydrogenase, FAD binding subunit"/>
    <property type="match status" value="1"/>
</dbReference>
<reference evidence="5 6" key="1">
    <citation type="submission" date="2019-03" db="EMBL/GenBank/DDBJ databases">
        <title>Genomic Encyclopedia of Type Strains, Phase IV (KMG-IV): sequencing the most valuable type-strain genomes for metagenomic binning, comparative biology and taxonomic classification.</title>
        <authorList>
            <person name="Goeker M."/>
        </authorList>
    </citation>
    <scope>NUCLEOTIDE SEQUENCE [LARGE SCALE GENOMIC DNA]</scope>
    <source>
        <strain evidence="5 6">DSM 19345</strain>
    </source>
</reference>
<organism evidence="5 6">
    <name type="scientific">Tepidamorphus gemmatus</name>
    <dbReference type="NCBI Taxonomy" id="747076"/>
    <lineage>
        <taxon>Bacteria</taxon>
        <taxon>Pseudomonadati</taxon>
        <taxon>Pseudomonadota</taxon>
        <taxon>Alphaproteobacteria</taxon>
        <taxon>Hyphomicrobiales</taxon>
        <taxon>Tepidamorphaceae</taxon>
        <taxon>Tepidamorphus</taxon>
    </lineage>
</organism>
<evidence type="ECO:0000256" key="3">
    <source>
        <dbReference type="ARBA" id="ARBA00023002"/>
    </source>
</evidence>
<dbReference type="Gene3D" id="3.30.465.10">
    <property type="match status" value="1"/>
</dbReference>
<dbReference type="OrthoDB" id="9793944at2"/>
<keyword evidence="2" id="KW-0274">FAD</keyword>
<dbReference type="Pfam" id="PF03450">
    <property type="entry name" value="CO_deh_flav_C"/>
    <property type="match status" value="1"/>
</dbReference>
<evidence type="ECO:0000256" key="2">
    <source>
        <dbReference type="ARBA" id="ARBA00022827"/>
    </source>
</evidence>
<dbReference type="Pfam" id="PF00941">
    <property type="entry name" value="FAD_binding_5"/>
    <property type="match status" value="1"/>
</dbReference>
<dbReference type="Gene3D" id="3.30.390.50">
    <property type="entry name" value="CO dehydrogenase flavoprotein, C-terminal domain"/>
    <property type="match status" value="1"/>
</dbReference>
<dbReference type="EMBL" id="SMAK01000004">
    <property type="protein sequence ID" value="TCT11557.1"/>
    <property type="molecule type" value="Genomic_DNA"/>
</dbReference>
<evidence type="ECO:0000313" key="5">
    <source>
        <dbReference type="EMBL" id="TCT11557.1"/>
    </source>
</evidence>
<gene>
    <name evidence="5" type="ORF">EDC22_104320</name>
</gene>
<dbReference type="InterPro" id="IPR016167">
    <property type="entry name" value="FAD-bd_PCMH_sub1"/>
</dbReference>
<dbReference type="InterPro" id="IPR005107">
    <property type="entry name" value="CO_DH_flav_C"/>
</dbReference>
<dbReference type="InterPro" id="IPR016166">
    <property type="entry name" value="FAD-bd_PCMH"/>
</dbReference>
<dbReference type="PROSITE" id="PS51387">
    <property type="entry name" value="FAD_PCMH"/>
    <property type="match status" value="1"/>
</dbReference>
<dbReference type="AlphaFoldDB" id="A0A4R3MGS8"/>
<feature type="domain" description="FAD-binding PCMH-type" evidence="4">
    <location>
        <begin position="1"/>
        <end position="177"/>
    </location>
</feature>
<dbReference type="GO" id="GO:0016491">
    <property type="term" value="F:oxidoreductase activity"/>
    <property type="evidence" value="ECO:0007669"/>
    <property type="project" value="UniProtKB-KW"/>
</dbReference>
<dbReference type="GO" id="GO:0071949">
    <property type="term" value="F:FAD binding"/>
    <property type="evidence" value="ECO:0007669"/>
    <property type="project" value="InterPro"/>
</dbReference>
<dbReference type="RefSeq" id="WP_132806296.1">
    <property type="nucleotide sequence ID" value="NZ_SMAK01000004.1"/>
</dbReference>
<proteinExistence type="predicted"/>
<dbReference type="SUPFAM" id="SSF56176">
    <property type="entry name" value="FAD-binding/transporter-associated domain-like"/>
    <property type="match status" value="1"/>
</dbReference>
<protein>
    <submittedName>
        <fullName evidence="5">Carbon monoxide dehydrogenase medium subunit</fullName>
    </submittedName>
</protein>
<dbReference type="InterPro" id="IPR016169">
    <property type="entry name" value="FAD-bd_PCMH_sub2"/>
</dbReference>
<dbReference type="Proteomes" id="UP000295678">
    <property type="component" value="Unassembled WGS sequence"/>
</dbReference>
<dbReference type="Gene3D" id="3.30.43.10">
    <property type="entry name" value="Uridine Diphospho-n-acetylenolpyruvylglucosamine Reductase, domain 2"/>
    <property type="match status" value="1"/>
</dbReference>
<keyword evidence="1" id="KW-0285">Flavoprotein</keyword>
<dbReference type="PANTHER" id="PTHR42659">
    <property type="entry name" value="XANTHINE DEHYDROGENASE SUBUNIT C-RELATED"/>
    <property type="match status" value="1"/>
</dbReference>
<accession>A0A4R3MGS8</accession>
<dbReference type="InterPro" id="IPR036683">
    <property type="entry name" value="CO_DH_flav_C_dom_sf"/>
</dbReference>
<dbReference type="InterPro" id="IPR051312">
    <property type="entry name" value="Diverse_Substr_Oxidored"/>
</dbReference>
<dbReference type="InterPro" id="IPR036318">
    <property type="entry name" value="FAD-bd_PCMH-like_sf"/>
</dbReference>
<evidence type="ECO:0000256" key="1">
    <source>
        <dbReference type="ARBA" id="ARBA00022630"/>
    </source>
</evidence>
<dbReference type="PANTHER" id="PTHR42659:SF2">
    <property type="entry name" value="XANTHINE DEHYDROGENASE SUBUNIT C-RELATED"/>
    <property type="match status" value="1"/>
</dbReference>
<dbReference type="SUPFAM" id="SSF55447">
    <property type="entry name" value="CO dehydrogenase flavoprotein C-terminal domain-like"/>
    <property type="match status" value="1"/>
</dbReference>
<keyword evidence="6" id="KW-1185">Reference proteome</keyword>
<sequence length="287" mass="29757">MIPGQFGYHRPDAVEAAVRLLADLGEDARAIAGGHSLIPMMKLRLAEPEHLVDLGGIAQLRGIRRDGNVIVIGAMTTQHDVIASDLLADTVPILRETALMIADPQVRYCGTIGGNVANGDPGNDMPAVMMTLGASYTLTGPDGVRTVAARDFYQGAYFTALEPGEIVTAISIPVPPDGHGSAYEKLKRKVGDYATAAAAVVLTMQGGTVATCAIGLTNLAETPLLAEEAAAIVIGSRLDKATLAKAADAARAIMEPASDARGPAEYRIHVGGIMVVRALERAAAAAK</sequence>